<feature type="compositionally biased region" description="Acidic residues" evidence="1">
    <location>
        <begin position="198"/>
        <end position="212"/>
    </location>
</feature>
<feature type="compositionally biased region" description="Basic and acidic residues" evidence="1">
    <location>
        <begin position="119"/>
        <end position="130"/>
    </location>
</feature>
<feature type="compositionally biased region" description="Low complexity" evidence="1">
    <location>
        <begin position="310"/>
        <end position="325"/>
    </location>
</feature>
<feature type="compositionally biased region" description="Basic and acidic residues" evidence="1">
    <location>
        <begin position="180"/>
        <end position="191"/>
    </location>
</feature>
<feature type="compositionally biased region" description="Basic and acidic residues" evidence="1">
    <location>
        <begin position="35"/>
        <end position="53"/>
    </location>
</feature>
<feature type="compositionally biased region" description="Polar residues" evidence="1">
    <location>
        <begin position="84"/>
        <end position="94"/>
    </location>
</feature>
<evidence type="ECO:0000313" key="3">
    <source>
        <dbReference type="EMBL" id="KAB5542102.1"/>
    </source>
</evidence>
<dbReference type="GO" id="GO:0036297">
    <property type="term" value="P:interstrand cross-link repair"/>
    <property type="evidence" value="ECO:0007669"/>
    <property type="project" value="TreeGrafter"/>
</dbReference>
<dbReference type="InterPro" id="IPR052003">
    <property type="entry name" value="HR_DNA-Binding_Protein"/>
</dbReference>
<proteinExistence type="predicted"/>
<evidence type="ECO:0000313" key="4">
    <source>
        <dbReference type="Proteomes" id="UP000327468"/>
    </source>
</evidence>
<feature type="compositionally biased region" description="Basic and acidic residues" evidence="1">
    <location>
        <begin position="95"/>
        <end position="105"/>
    </location>
</feature>
<dbReference type="Pfam" id="PF15696">
    <property type="entry name" value="RAD51_interact"/>
    <property type="match status" value="1"/>
</dbReference>
<dbReference type="EMBL" id="VFJC01000019">
    <property type="protein sequence ID" value="KAB5542102.1"/>
    <property type="molecule type" value="Genomic_DNA"/>
</dbReference>
<dbReference type="InterPro" id="IPR031419">
    <property type="entry name" value="RAD51_interact"/>
</dbReference>
<dbReference type="GO" id="GO:0003690">
    <property type="term" value="F:double-stranded DNA binding"/>
    <property type="evidence" value="ECO:0007669"/>
    <property type="project" value="TreeGrafter"/>
</dbReference>
<sequence>MERPSRNKKTINYSDFLDDEDDEDFATAKAPPNKKSRDSLKECQQDKTRKNEIIDSTATAHKERVSLDEKLYKRDLETALILSQLQSGEPLSNSLDEKSEPREDVPPVLTHFSVDGSCFDDKKPSSHPSEDVPPVLSNCSVDVTCLGLDQITSEQTPSSAICTKRKSQKATEQQRCALQDVKENKEDEDYRPQNTPESDSEFSDLDKSEDEEYTVKRKREKMKKAKSEKKKSPKAVKKENKPTKPAKTKPQSRVKNTAHSPGVRSPAAAQPLSAMNRPPTTPPVTKSALHTSPAGGRTPKWTPPGLVGRSPSSCQSPSVKSPGLGLRLGLSRLARVKPLHPNAVAH</sequence>
<evidence type="ECO:0000259" key="2">
    <source>
        <dbReference type="Pfam" id="PF15696"/>
    </source>
</evidence>
<feature type="region of interest" description="Disordered" evidence="1">
    <location>
        <begin position="154"/>
        <end position="325"/>
    </location>
</feature>
<feature type="region of interest" description="Disordered" evidence="1">
    <location>
        <begin position="84"/>
        <end position="136"/>
    </location>
</feature>
<dbReference type="PANTHER" id="PTHR15361:SF4">
    <property type="entry name" value="RAD51-ASSOCIATED PROTEIN 1"/>
    <property type="match status" value="1"/>
</dbReference>
<dbReference type="PANTHER" id="PTHR15361">
    <property type="entry name" value="RAD51/NUKS-INTERACTING PROTEIN"/>
    <property type="match status" value="1"/>
</dbReference>
<reference evidence="3 4" key="1">
    <citation type="submission" date="2019-06" db="EMBL/GenBank/DDBJ databases">
        <title>A chromosome-scale genome assembly of the striped catfish, Pangasianodon hypophthalmus.</title>
        <authorList>
            <person name="Wen M."/>
            <person name="Zahm M."/>
            <person name="Roques C."/>
            <person name="Cabau C."/>
            <person name="Klopp C."/>
            <person name="Donnadieu C."/>
            <person name="Jouanno E."/>
            <person name="Avarre J.-C."/>
            <person name="Campet M."/>
            <person name="Ha T.T.T."/>
            <person name="Dugue R."/>
            <person name="Lampietro C."/>
            <person name="Louis A."/>
            <person name="Herpin A."/>
            <person name="Echchiki A."/>
            <person name="Berthelot C."/>
            <person name="Parey E."/>
            <person name="Roest-Crollius H."/>
            <person name="Braasch I."/>
            <person name="Postlethwait J."/>
            <person name="Bobe J."/>
            <person name="Montfort J."/>
            <person name="Bouchez O."/>
            <person name="Begum T."/>
            <person name="Schartl M."/>
            <person name="Guiguen Y."/>
        </authorList>
    </citation>
    <scope>NUCLEOTIDE SEQUENCE [LARGE SCALE GENOMIC DNA]</scope>
    <source>
        <strain evidence="3 4">Indonesia</strain>
        <tissue evidence="3">Blood</tissue>
    </source>
</reference>
<name>A0A5N5LHG8_PANHP</name>
<feature type="compositionally biased region" description="Basic residues" evidence="1">
    <location>
        <begin position="216"/>
        <end position="235"/>
    </location>
</feature>
<protein>
    <recommendedName>
        <fullName evidence="2">RAD51 interacting motif domain-containing protein</fullName>
    </recommendedName>
</protein>
<dbReference type="GO" id="GO:0000724">
    <property type="term" value="P:double-strand break repair via homologous recombination"/>
    <property type="evidence" value="ECO:0007669"/>
    <property type="project" value="TreeGrafter"/>
</dbReference>
<feature type="compositionally biased region" description="Acidic residues" evidence="1">
    <location>
        <begin position="16"/>
        <end position="25"/>
    </location>
</feature>
<gene>
    <name evidence="3" type="ORF">PHYPO_G00087590</name>
</gene>
<dbReference type="Proteomes" id="UP000327468">
    <property type="component" value="Chromosome 18"/>
</dbReference>
<organism evidence="3 4">
    <name type="scientific">Pangasianodon hypophthalmus</name>
    <name type="common">Striped catfish</name>
    <name type="synonym">Helicophagus hypophthalmus</name>
    <dbReference type="NCBI Taxonomy" id="310915"/>
    <lineage>
        <taxon>Eukaryota</taxon>
        <taxon>Metazoa</taxon>
        <taxon>Chordata</taxon>
        <taxon>Craniata</taxon>
        <taxon>Vertebrata</taxon>
        <taxon>Euteleostomi</taxon>
        <taxon>Actinopterygii</taxon>
        <taxon>Neopterygii</taxon>
        <taxon>Teleostei</taxon>
        <taxon>Ostariophysi</taxon>
        <taxon>Siluriformes</taxon>
        <taxon>Pangasiidae</taxon>
        <taxon>Pangasianodon</taxon>
    </lineage>
</organism>
<evidence type="ECO:0000256" key="1">
    <source>
        <dbReference type="SAM" id="MobiDB-lite"/>
    </source>
</evidence>
<accession>A0A5N5LHG8</accession>
<feature type="region of interest" description="Disordered" evidence="1">
    <location>
        <begin position="1"/>
        <end position="59"/>
    </location>
</feature>
<comment type="caution">
    <text evidence="3">The sequence shown here is derived from an EMBL/GenBank/DDBJ whole genome shotgun (WGS) entry which is preliminary data.</text>
</comment>
<dbReference type="GO" id="GO:0003697">
    <property type="term" value="F:single-stranded DNA binding"/>
    <property type="evidence" value="ECO:0007669"/>
    <property type="project" value="TreeGrafter"/>
</dbReference>
<keyword evidence="4" id="KW-1185">Reference proteome</keyword>
<feature type="domain" description="RAD51 interacting motif" evidence="2">
    <location>
        <begin position="308"/>
        <end position="343"/>
    </location>
</feature>
<dbReference type="AlphaFoldDB" id="A0A5N5LHG8"/>